<protein>
    <submittedName>
        <fullName evidence="1">Uncharacterized protein</fullName>
    </submittedName>
</protein>
<reference evidence="1 2" key="1">
    <citation type="submission" date="2019-02" db="EMBL/GenBank/DDBJ databases">
        <title>Kribbella capetownensis sp. nov. and Kribbella speibonae sp. nov., isolated from soil.</title>
        <authorList>
            <person name="Curtis S.M."/>
            <person name="Norton I."/>
            <person name="Everest G.J."/>
            <person name="Meyers P.R."/>
        </authorList>
    </citation>
    <scope>NUCLEOTIDE SEQUENCE [LARGE SCALE GENOMIC DNA]</scope>
    <source>
        <strain evidence="1 2">DSM 27082</strain>
    </source>
</reference>
<organism evidence="1 2">
    <name type="scientific">Kribbella sindirgiensis</name>
    <dbReference type="NCBI Taxonomy" id="1124744"/>
    <lineage>
        <taxon>Bacteria</taxon>
        <taxon>Bacillati</taxon>
        <taxon>Actinomycetota</taxon>
        <taxon>Actinomycetes</taxon>
        <taxon>Propionibacteriales</taxon>
        <taxon>Kribbellaceae</taxon>
        <taxon>Kribbella</taxon>
    </lineage>
</organism>
<gene>
    <name evidence="1" type="ORF">E0H50_37865</name>
</gene>
<dbReference type="EMBL" id="SJKA01000022">
    <property type="protein sequence ID" value="TCC19993.1"/>
    <property type="molecule type" value="Genomic_DNA"/>
</dbReference>
<evidence type="ECO:0000313" key="1">
    <source>
        <dbReference type="EMBL" id="TCC19993.1"/>
    </source>
</evidence>
<keyword evidence="2" id="KW-1185">Reference proteome</keyword>
<sequence>MRLLAWISICWGRSLDWGSLAEWVGGVGTAGALLLGLRILQRDHASSEKAQIDQVGWWYGPTGLRYGWIMTNYSTLPAHVSIEPADPDRPISQMDSSKVGTFPPEARAMSPDGLTVPPGETFMFFDFLDKNTEGGSRDAIKWMVVMDNAGRKWEHKFGTGWVPASKRARRAAGPKAT</sequence>
<accession>A0A4R0I552</accession>
<comment type="caution">
    <text evidence="1">The sequence shown here is derived from an EMBL/GenBank/DDBJ whole genome shotgun (WGS) entry which is preliminary data.</text>
</comment>
<dbReference type="RefSeq" id="WP_131295960.1">
    <property type="nucleotide sequence ID" value="NZ_SJKA01000022.1"/>
</dbReference>
<dbReference type="AlphaFoldDB" id="A0A4R0I552"/>
<proteinExistence type="predicted"/>
<evidence type="ECO:0000313" key="2">
    <source>
        <dbReference type="Proteomes" id="UP000292695"/>
    </source>
</evidence>
<name>A0A4R0I552_9ACTN</name>
<dbReference type="Proteomes" id="UP000292695">
    <property type="component" value="Unassembled WGS sequence"/>
</dbReference>